<evidence type="ECO:0000313" key="4">
    <source>
        <dbReference type="Proteomes" id="UP001176468"/>
    </source>
</evidence>
<evidence type="ECO:0000313" key="3">
    <source>
        <dbReference type="EMBL" id="MDO7842317.1"/>
    </source>
</evidence>
<name>A0ABT9A0U0_9SPHN</name>
<evidence type="ECO:0000259" key="2">
    <source>
        <dbReference type="Pfam" id="PF23544"/>
    </source>
</evidence>
<dbReference type="InterPro" id="IPR056362">
    <property type="entry name" value="AtuA-like_ferredoxin_dom"/>
</dbReference>
<gene>
    <name evidence="3" type="ORF">Q5H94_08255</name>
</gene>
<dbReference type="Pfam" id="PF07287">
    <property type="entry name" value="AtuA"/>
    <property type="match status" value="1"/>
</dbReference>
<proteinExistence type="predicted"/>
<feature type="domain" description="AtuA-like ferredoxin-fold" evidence="2">
    <location>
        <begin position="485"/>
        <end position="587"/>
    </location>
</feature>
<keyword evidence="4" id="KW-1185">Reference proteome</keyword>
<sequence length="593" mass="63481">MTKTVRIGGACGFYGDSSVAPAQLIAGGVDYLILDYLAEATMSVLGNMKRHRADLGYAADFTEWVWKDNLRALKETGTKIVTNAGGVNPQACAARLAKIAADAGLSFKIAIVEGDDMLGRLDELSAQTELYTGTPFPPHDQIVTANAYLGATPIAKALAMGADLVITGRAVDSALTLGILMHEFGWSPEQYDLLSAGSLAGHIVECGAQGSGGLFTDWEDVPDWAHIGYPIVECSADGSFVVTKPEGTGGLVSRGVVAEQTLYEVGDPQAYMLPDVVCDFTQVTIEEIGTNRVRVAGAIGYPPSGSYKVSITHQDGERCLAFMPVVGRDAARKAQQQGEAVVTRVEEMLRDRNLGPFRAKRIEIIGAESSYGANARAQATREVVCKIAVEHDDTRAFKYFLREFDSPTTSMSVGTTGWFGGRGQVTPVMRVFSCLIDREAVSVTVTLDTTETVATPAPPARFDPAMIVRPAAPDAPAPPAATRTVPLIELAWARSGDKGDAFNIGVIARRPEYLPYIRAALTEEAMRAFFAHEFEGARNPAVNRYDVPGMDALNLHFLDALGGGQFASLRLDPLAKGKAQQLLDFEVTMPAPL</sequence>
<protein>
    <submittedName>
        <fullName evidence="3">Acyclic terpene utilization AtuA family protein</fullName>
    </submittedName>
</protein>
<dbReference type="InterPro" id="IPR010839">
    <property type="entry name" value="AtuA_N"/>
</dbReference>
<dbReference type="Proteomes" id="UP001176468">
    <property type="component" value="Unassembled WGS sequence"/>
</dbReference>
<dbReference type="PANTHER" id="PTHR47708">
    <property type="match status" value="1"/>
</dbReference>
<evidence type="ECO:0000259" key="1">
    <source>
        <dbReference type="Pfam" id="PF07287"/>
    </source>
</evidence>
<dbReference type="EMBL" id="JAUQSZ010000004">
    <property type="protein sequence ID" value="MDO7842317.1"/>
    <property type="molecule type" value="Genomic_DNA"/>
</dbReference>
<dbReference type="RefSeq" id="WP_304560783.1">
    <property type="nucleotide sequence ID" value="NZ_JAUQSZ010000004.1"/>
</dbReference>
<accession>A0ABT9A0U0</accession>
<dbReference type="Pfam" id="PF23544">
    <property type="entry name" value="AtuA_ferredoxin"/>
    <property type="match status" value="1"/>
</dbReference>
<comment type="caution">
    <text evidence="3">The sequence shown here is derived from an EMBL/GenBank/DDBJ whole genome shotgun (WGS) entry which is preliminary data.</text>
</comment>
<reference evidence="3" key="1">
    <citation type="submission" date="2023-07" db="EMBL/GenBank/DDBJ databases">
        <authorList>
            <person name="Kim M.K."/>
        </authorList>
    </citation>
    <scope>NUCLEOTIDE SEQUENCE</scope>
    <source>
        <strain evidence="3">CA1-15</strain>
    </source>
</reference>
<feature type="domain" description="Acyclic terpene utilisation N-terminal" evidence="1">
    <location>
        <begin position="5"/>
        <end position="446"/>
    </location>
</feature>
<organism evidence="3 4">
    <name type="scientific">Sphingomonas immobilis</name>
    <dbReference type="NCBI Taxonomy" id="3063997"/>
    <lineage>
        <taxon>Bacteria</taxon>
        <taxon>Pseudomonadati</taxon>
        <taxon>Pseudomonadota</taxon>
        <taxon>Alphaproteobacteria</taxon>
        <taxon>Sphingomonadales</taxon>
        <taxon>Sphingomonadaceae</taxon>
        <taxon>Sphingomonas</taxon>
    </lineage>
</organism>
<dbReference type="PANTHER" id="PTHR47708:SF2">
    <property type="entry name" value="SI:CH73-132F6.5"/>
    <property type="match status" value="1"/>
</dbReference>